<dbReference type="PROSITE" id="PS51257">
    <property type="entry name" value="PROKAR_LIPOPROTEIN"/>
    <property type="match status" value="1"/>
</dbReference>
<proteinExistence type="predicted"/>
<feature type="signal peptide" evidence="1">
    <location>
        <begin position="1"/>
        <end position="20"/>
    </location>
</feature>
<name>A0A4R7BNB7_9HYPH</name>
<gene>
    <name evidence="2" type="ORF">EV668_4547</name>
</gene>
<sequence>MRAARLIAALGLLAALSACAGMPSDNGKRFTGVYGGFQGGTATGR</sequence>
<evidence type="ECO:0008006" key="4">
    <source>
        <dbReference type="Google" id="ProtNLM"/>
    </source>
</evidence>
<evidence type="ECO:0000313" key="2">
    <source>
        <dbReference type="EMBL" id="TDR85426.1"/>
    </source>
</evidence>
<feature type="chain" id="PRO_5020378117" description="Lipoprotein" evidence="1">
    <location>
        <begin position="21"/>
        <end position="45"/>
    </location>
</feature>
<keyword evidence="1" id="KW-0732">Signal</keyword>
<organism evidence="2 3">
    <name type="scientific">Enterovirga rhinocerotis</name>
    <dbReference type="NCBI Taxonomy" id="1339210"/>
    <lineage>
        <taxon>Bacteria</taxon>
        <taxon>Pseudomonadati</taxon>
        <taxon>Pseudomonadota</taxon>
        <taxon>Alphaproteobacteria</taxon>
        <taxon>Hyphomicrobiales</taxon>
        <taxon>Methylobacteriaceae</taxon>
        <taxon>Enterovirga</taxon>
    </lineage>
</organism>
<dbReference type="Proteomes" id="UP000295122">
    <property type="component" value="Unassembled WGS sequence"/>
</dbReference>
<protein>
    <recommendedName>
        <fullName evidence="4">Lipoprotein</fullName>
    </recommendedName>
</protein>
<evidence type="ECO:0000313" key="3">
    <source>
        <dbReference type="Proteomes" id="UP000295122"/>
    </source>
</evidence>
<dbReference type="AlphaFoldDB" id="A0A4R7BNB7"/>
<reference evidence="2 3" key="1">
    <citation type="submission" date="2019-03" db="EMBL/GenBank/DDBJ databases">
        <title>Genomic Encyclopedia of Type Strains, Phase IV (KMG-IV): sequencing the most valuable type-strain genomes for metagenomic binning, comparative biology and taxonomic classification.</title>
        <authorList>
            <person name="Goeker M."/>
        </authorList>
    </citation>
    <scope>NUCLEOTIDE SEQUENCE [LARGE SCALE GENOMIC DNA]</scope>
    <source>
        <strain evidence="2 3">DSM 25903</strain>
    </source>
</reference>
<accession>A0A4R7BNB7</accession>
<keyword evidence="3" id="KW-1185">Reference proteome</keyword>
<dbReference type="EMBL" id="SNZR01000017">
    <property type="protein sequence ID" value="TDR85426.1"/>
    <property type="molecule type" value="Genomic_DNA"/>
</dbReference>
<comment type="caution">
    <text evidence="2">The sequence shown here is derived from an EMBL/GenBank/DDBJ whole genome shotgun (WGS) entry which is preliminary data.</text>
</comment>
<dbReference type="RefSeq" id="WP_166652602.1">
    <property type="nucleotide sequence ID" value="NZ_SNZR01000017.1"/>
</dbReference>
<evidence type="ECO:0000256" key="1">
    <source>
        <dbReference type="SAM" id="SignalP"/>
    </source>
</evidence>